<proteinExistence type="predicted"/>
<evidence type="ECO:0000256" key="1">
    <source>
        <dbReference type="PROSITE-ProRule" id="PRU00339"/>
    </source>
</evidence>
<dbReference type="PANTHER" id="PTHR46825:SF9">
    <property type="entry name" value="BETA-LACTAMASE-RELATED DOMAIN-CONTAINING PROTEIN"/>
    <property type="match status" value="1"/>
</dbReference>
<sequence length="461" mass="51706">MKMRPALLIFIFFPLSLFAQNKQQHQLDSLMKVAHQRGIFNGNILVAKGNKIIYEQSFGLADAEQKLPLSKEMLFDIGSISKEFNGAAIMWLSEHGKLSLDDELIKYFPSFPLWAKSVKIRHLINYTSAIPILGPELDGNDSLILASLKNLKTLAAAPGTVYIYNHINVSLQRSIIEMVSGMNYSTFLQTHIFPAAGMKYARVDYPVDGKGMARAFDEDGKTVPYAQQTKGWVRLPARDLYKWMIALDAGKVIPASALRELGRNFPGGESSLGTTSFNDDTLVSHQHQGSNSNYEAAFYHDTKDDISIVMMTNNQQMKVWPLKTAILHILQNEPFTIPKKSLYLSIRDKILADFSKGMEYYHSLKSTGQQSYDFSFEIGDLISTAKYLQRRGRFDDAISLLKAAVALDAKAQDRSYGYELMGECYEKKGNTSLALESLQTAVSLYPENKNAAGMMLRLKNN</sequence>
<organism evidence="4 5">
    <name type="scientific">Pedobacter kyungheensis</name>
    <dbReference type="NCBI Taxonomy" id="1069985"/>
    <lineage>
        <taxon>Bacteria</taxon>
        <taxon>Pseudomonadati</taxon>
        <taxon>Bacteroidota</taxon>
        <taxon>Sphingobacteriia</taxon>
        <taxon>Sphingobacteriales</taxon>
        <taxon>Sphingobacteriaceae</taxon>
        <taxon>Pedobacter</taxon>
    </lineage>
</organism>
<dbReference type="SUPFAM" id="SSF56601">
    <property type="entry name" value="beta-lactamase/transpeptidase-like"/>
    <property type="match status" value="1"/>
</dbReference>
<dbReference type="Pfam" id="PF00144">
    <property type="entry name" value="Beta-lactamase"/>
    <property type="match status" value="1"/>
</dbReference>
<dbReference type="InterPro" id="IPR011990">
    <property type="entry name" value="TPR-like_helical_dom_sf"/>
</dbReference>
<evidence type="ECO:0000313" key="5">
    <source>
        <dbReference type="Proteomes" id="UP000031246"/>
    </source>
</evidence>
<dbReference type="InterPro" id="IPR012338">
    <property type="entry name" value="Beta-lactam/transpept-like"/>
</dbReference>
<dbReference type="EMBL" id="JSYN01000003">
    <property type="protein sequence ID" value="KIA96165.1"/>
    <property type="molecule type" value="Genomic_DNA"/>
</dbReference>
<dbReference type="PANTHER" id="PTHR46825">
    <property type="entry name" value="D-ALANYL-D-ALANINE-CARBOXYPEPTIDASE/ENDOPEPTIDASE AMPH"/>
    <property type="match status" value="1"/>
</dbReference>
<feature type="repeat" description="TPR" evidence="1">
    <location>
        <begin position="415"/>
        <end position="448"/>
    </location>
</feature>
<dbReference type="Proteomes" id="UP000031246">
    <property type="component" value="Unassembled WGS sequence"/>
</dbReference>
<dbReference type="Gene3D" id="3.40.710.10">
    <property type="entry name" value="DD-peptidase/beta-lactamase superfamily"/>
    <property type="match status" value="1"/>
</dbReference>
<dbReference type="InterPro" id="IPR050491">
    <property type="entry name" value="AmpC-like"/>
</dbReference>
<keyword evidence="5" id="KW-1185">Reference proteome</keyword>
<reference evidence="4 5" key="1">
    <citation type="submission" date="2014-10" db="EMBL/GenBank/DDBJ databases">
        <title>Pedobacter Kyungheensis.</title>
        <authorList>
            <person name="Anderson B.M."/>
            <person name="Newman J.D."/>
        </authorList>
    </citation>
    <scope>NUCLEOTIDE SEQUENCE [LARGE SCALE GENOMIC DNA]</scope>
    <source>
        <strain evidence="4 5">KACC 16221</strain>
    </source>
</reference>
<feature type="signal peptide" evidence="2">
    <location>
        <begin position="1"/>
        <end position="19"/>
    </location>
</feature>
<dbReference type="SUPFAM" id="SSF48452">
    <property type="entry name" value="TPR-like"/>
    <property type="match status" value="1"/>
</dbReference>
<dbReference type="InterPro" id="IPR001466">
    <property type="entry name" value="Beta-lactam-related"/>
</dbReference>
<gene>
    <name evidence="4" type="ORF">OC25_03510</name>
</gene>
<dbReference type="AlphaFoldDB" id="A0A0C1DQ36"/>
<dbReference type="PROSITE" id="PS50005">
    <property type="entry name" value="TPR"/>
    <property type="match status" value="1"/>
</dbReference>
<evidence type="ECO:0000313" key="4">
    <source>
        <dbReference type="EMBL" id="KIA96165.1"/>
    </source>
</evidence>
<comment type="caution">
    <text evidence="4">The sequence shown here is derived from an EMBL/GenBank/DDBJ whole genome shotgun (WGS) entry which is preliminary data.</text>
</comment>
<evidence type="ECO:0000259" key="3">
    <source>
        <dbReference type="Pfam" id="PF00144"/>
    </source>
</evidence>
<protein>
    <recommendedName>
        <fullName evidence="3">Beta-lactamase-related domain-containing protein</fullName>
    </recommendedName>
</protein>
<name>A0A0C1DQ36_9SPHI</name>
<accession>A0A0C1DQ36</accession>
<feature type="chain" id="PRO_5002143669" description="Beta-lactamase-related domain-containing protein" evidence="2">
    <location>
        <begin position="20"/>
        <end position="461"/>
    </location>
</feature>
<dbReference type="RefSeq" id="WP_039471828.1">
    <property type="nucleotide sequence ID" value="NZ_JSYN01000003.1"/>
</dbReference>
<dbReference type="OrthoDB" id="9793489at2"/>
<keyword evidence="2" id="KW-0732">Signal</keyword>
<dbReference type="Gene3D" id="1.25.40.10">
    <property type="entry name" value="Tetratricopeptide repeat domain"/>
    <property type="match status" value="1"/>
</dbReference>
<keyword evidence="1" id="KW-0802">TPR repeat</keyword>
<dbReference type="SMART" id="SM00028">
    <property type="entry name" value="TPR"/>
    <property type="match status" value="2"/>
</dbReference>
<feature type="domain" description="Beta-lactamase-related" evidence="3">
    <location>
        <begin position="36"/>
        <end position="316"/>
    </location>
</feature>
<dbReference type="InterPro" id="IPR019734">
    <property type="entry name" value="TPR_rpt"/>
</dbReference>
<evidence type="ECO:0000256" key="2">
    <source>
        <dbReference type="SAM" id="SignalP"/>
    </source>
</evidence>